<evidence type="ECO:0000259" key="2">
    <source>
        <dbReference type="Pfam" id="PF13751"/>
    </source>
</evidence>
<evidence type="ECO:0000259" key="1">
    <source>
        <dbReference type="Pfam" id="PF01609"/>
    </source>
</evidence>
<dbReference type="InterPro" id="IPR002559">
    <property type="entry name" value="Transposase_11"/>
</dbReference>
<dbReference type="Pfam" id="PF13751">
    <property type="entry name" value="DDE_Tnp_1_6"/>
    <property type="match status" value="1"/>
</dbReference>
<feature type="domain" description="Transposase IS4-like" evidence="1">
    <location>
        <begin position="34"/>
        <end position="129"/>
    </location>
</feature>
<name>A0A4U6RAK6_BRAEL</name>
<accession>A0A4U6RAK6</accession>
<dbReference type="Proteomes" id="UP000305095">
    <property type="component" value="Unassembled WGS sequence"/>
</dbReference>
<comment type="caution">
    <text evidence="3">The sequence shown here is derived from an EMBL/GenBank/DDBJ whole genome shotgun (WGS) entry which is preliminary data.</text>
</comment>
<proteinExistence type="predicted"/>
<protein>
    <submittedName>
        <fullName evidence="3">IS5/IS1182 family transposase</fullName>
    </submittedName>
</protein>
<gene>
    <name evidence="3" type="ORF">FDV58_41310</name>
</gene>
<dbReference type="InterPro" id="IPR025668">
    <property type="entry name" value="Tnp_DDE_dom"/>
</dbReference>
<feature type="non-terminal residue" evidence="3">
    <location>
        <position position="214"/>
    </location>
</feature>
<sequence length="214" mass="23810">MQQQAEQLVQEGLTQKVLGEPEAKLMRTPRGHQVAYNAQIAVDAEHALIVAFDLTNQGNDLQQLHPMALQGKAAVGVDQVSVVADTGYANGAHGKQCEQDGITAIVPHGERVNPKGKQYFSRDQFSYDRESDSWDCPAGEVLQLFKTSHTKQKKEYRTQACPACPLKAHCTEAAQRIIVRGFHEDDRQAMHQRAIADPGWMKLRRQVAEHPFGT</sequence>
<dbReference type="GO" id="GO:0003677">
    <property type="term" value="F:DNA binding"/>
    <property type="evidence" value="ECO:0007669"/>
    <property type="project" value="InterPro"/>
</dbReference>
<dbReference type="PANTHER" id="PTHR33408">
    <property type="entry name" value="TRANSPOSASE"/>
    <property type="match status" value="1"/>
</dbReference>
<evidence type="ECO:0000313" key="3">
    <source>
        <dbReference type="EMBL" id="TKV70829.1"/>
    </source>
</evidence>
<dbReference type="EMBL" id="SZZP01000077">
    <property type="protein sequence ID" value="TKV70829.1"/>
    <property type="molecule type" value="Genomic_DNA"/>
</dbReference>
<reference evidence="3 4" key="1">
    <citation type="submission" date="2019-05" db="EMBL/GenBank/DDBJ databases">
        <title>Draft Genome of Bradyrhizobium elkanii strain SEMIA 938, Used in Commercial Inoculants for Lupinus spp. in Brazil.</title>
        <authorList>
            <person name="Hungria M."/>
            <person name="Delamuta J.R.M."/>
            <person name="Ribeiro R.A."/>
            <person name="Nogueira M.A."/>
        </authorList>
    </citation>
    <scope>NUCLEOTIDE SEQUENCE [LARGE SCALE GENOMIC DNA]</scope>
    <source>
        <strain evidence="3 4">Semia 938</strain>
    </source>
</reference>
<dbReference type="AlphaFoldDB" id="A0A4U6RAK6"/>
<evidence type="ECO:0000313" key="4">
    <source>
        <dbReference type="Proteomes" id="UP000305095"/>
    </source>
</evidence>
<dbReference type="GO" id="GO:0006313">
    <property type="term" value="P:DNA transposition"/>
    <property type="evidence" value="ECO:0007669"/>
    <property type="project" value="InterPro"/>
</dbReference>
<organism evidence="3 4">
    <name type="scientific">Bradyrhizobium elkanii</name>
    <dbReference type="NCBI Taxonomy" id="29448"/>
    <lineage>
        <taxon>Bacteria</taxon>
        <taxon>Pseudomonadati</taxon>
        <taxon>Pseudomonadota</taxon>
        <taxon>Alphaproteobacteria</taxon>
        <taxon>Hyphomicrobiales</taxon>
        <taxon>Nitrobacteraceae</taxon>
        <taxon>Bradyrhizobium</taxon>
    </lineage>
</organism>
<dbReference type="GO" id="GO:0004803">
    <property type="term" value="F:transposase activity"/>
    <property type="evidence" value="ECO:0007669"/>
    <property type="project" value="InterPro"/>
</dbReference>
<dbReference type="Pfam" id="PF01609">
    <property type="entry name" value="DDE_Tnp_1"/>
    <property type="match status" value="1"/>
</dbReference>
<feature type="domain" description="Transposase DDE" evidence="2">
    <location>
        <begin position="136"/>
        <end position="208"/>
    </location>
</feature>